<feature type="domain" description="Protein kinase" evidence="11">
    <location>
        <begin position="10"/>
        <end position="280"/>
    </location>
</feature>
<evidence type="ECO:0000256" key="6">
    <source>
        <dbReference type="ARBA" id="ARBA00022840"/>
    </source>
</evidence>
<dbReference type="Gene3D" id="1.10.510.10">
    <property type="entry name" value="Transferase(Phosphotransferase) domain 1"/>
    <property type="match status" value="1"/>
</dbReference>
<dbReference type="EMBL" id="QKYN01000072">
    <property type="protein sequence ID" value="RAG84122.1"/>
    <property type="molecule type" value="Genomic_DNA"/>
</dbReference>
<feature type="region of interest" description="Disordered" evidence="10">
    <location>
        <begin position="471"/>
        <end position="493"/>
    </location>
</feature>
<dbReference type="FunFam" id="1.10.510.10:FF:000021">
    <property type="entry name" value="Serine/threonine protein kinase"/>
    <property type="match status" value="1"/>
</dbReference>
<proteinExistence type="predicted"/>
<dbReference type="GO" id="GO:0005524">
    <property type="term" value="F:ATP binding"/>
    <property type="evidence" value="ECO:0007669"/>
    <property type="project" value="UniProtKB-UniRule"/>
</dbReference>
<keyword evidence="4 9" id="KW-0547">Nucleotide-binding</keyword>
<dbReference type="PANTHER" id="PTHR43289">
    <property type="entry name" value="MITOGEN-ACTIVATED PROTEIN KINASE KINASE KINASE 20-RELATED"/>
    <property type="match status" value="1"/>
</dbReference>
<dbReference type="GO" id="GO:0045717">
    <property type="term" value="P:negative regulation of fatty acid biosynthetic process"/>
    <property type="evidence" value="ECO:0007669"/>
    <property type="project" value="UniProtKB-ARBA"/>
</dbReference>
<evidence type="ECO:0000256" key="10">
    <source>
        <dbReference type="SAM" id="MobiDB-lite"/>
    </source>
</evidence>
<evidence type="ECO:0000259" key="11">
    <source>
        <dbReference type="PROSITE" id="PS50011"/>
    </source>
</evidence>
<feature type="compositionally biased region" description="Pro residues" evidence="10">
    <location>
        <begin position="364"/>
        <end position="376"/>
    </location>
</feature>
<evidence type="ECO:0000256" key="4">
    <source>
        <dbReference type="ARBA" id="ARBA00022741"/>
    </source>
</evidence>
<evidence type="ECO:0000256" key="8">
    <source>
        <dbReference type="ARBA" id="ARBA00048679"/>
    </source>
</evidence>
<evidence type="ECO:0000256" key="5">
    <source>
        <dbReference type="ARBA" id="ARBA00022777"/>
    </source>
</evidence>
<comment type="caution">
    <text evidence="12">The sequence shown here is derived from an EMBL/GenBank/DDBJ whole genome shotgun (WGS) entry which is preliminary data.</text>
</comment>
<dbReference type="PROSITE" id="PS00107">
    <property type="entry name" value="PROTEIN_KINASE_ATP"/>
    <property type="match status" value="1"/>
</dbReference>
<dbReference type="SMART" id="SM00220">
    <property type="entry name" value="S_TKc"/>
    <property type="match status" value="1"/>
</dbReference>
<evidence type="ECO:0000256" key="1">
    <source>
        <dbReference type="ARBA" id="ARBA00012513"/>
    </source>
</evidence>
<gene>
    <name evidence="12" type="ORF">DN069_18985</name>
</gene>
<evidence type="ECO:0000256" key="2">
    <source>
        <dbReference type="ARBA" id="ARBA00022527"/>
    </source>
</evidence>
<keyword evidence="6 9" id="KW-0067">ATP-binding</keyword>
<keyword evidence="2" id="KW-0723">Serine/threonine-protein kinase</keyword>
<dbReference type="InterPro" id="IPR017441">
    <property type="entry name" value="Protein_kinase_ATP_BS"/>
</dbReference>
<feature type="region of interest" description="Disordered" evidence="10">
    <location>
        <begin position="344"/>
        <end position="382"/>
    </location>
</feature>
<keyword evidence="5" id="KW-0418">Kinase</keyword>
<evidence type="ECO:0000256" key="7">
    <source>
        <dbReference type="ARBA" id="ARBA00047899"/>
    </source>
</evidence>
<dbReference type="PANTHER" id="PTHR43289:SF6">
    <property type="entry name" value="SERINE_THREONINE-PROTEIN KINASE NEKL-3"/>
    <property type="match status" value="1"/>
</dbReference>
<keyword evidence="3" id="KW-0808">Transferase</keyword>
<dbReference type="Proteomes" id="UP000248889">
    <property type="component" value="Unassembled WGS sequence"/>
</dbReference>
<feature type="region of interest" description="Disordered" evidence="10">
    <location>
        <begin position="288"/>
        <end position="316"/>
    </location>
</feature>
<dbReference type="AlphaFoldDB" id="A0A2X0IGF3"/>
<protein>
    <recommendedName>
        <fullName evidence="1">non-specific serine/threonine protein kinase</fullName>
        <ecNumber evidence="1">2.7.11.1</ecNumber>
    </recommendedName>
</protein>
<name>A0A2X0IGF3_9ACTN</name>
<dbReference type="CDD" id="cd14014">
    <property type="entry name" value="STKc_PknB_like"/>
    <property type="match status" value="1"/>
</dbReference>
<dbReference type="InterPro" id="IPR011009">
    <property type="entry name" value="Kinase-like_dom_sf"/>
</dbReference>
<accession>A0A2X0IGF3</accession>
<sequence>MQGGLLNGRYELHEPLGTGGMATVWRGVDRVLARPVAVKVLNEGLAEDAHFAERFAREARHAAMLVHPAIVTVFDSGEDETGAPYLVMELVDGRTLGELLEETPRLPVDRAIAIASTVCDALQVAHAAGLVHRDIKPGNIMVTDGGQVKVVDFGIAKAGNDEAQLTGTGSVLGTASYLAPEQATASEVDGRADLYALGCVLTEMLTGQPPFTGATPVEVAWKQVSERPAPLSALRPDIPPALDGAVLRLLEKEPGRRPADAAAARAELQAAGRGAATSWLPPVGEPSALNRTMAMPPLTPPSAEWASGAVPMDPPRPRRRRTALIAAAVVVVVGCVVAAVAAQSGPSTPTAGTVPGTHTSAPAVAPPSDTPTPSPSPTHATGPAAMIAALRNAVAADDKLPPDQQQSLIDALDKADQSLAQQDPGGAGQAIHDAQRVLRKLAKDHAVDKATNHSWSTKLAAISSALHRLASGDSGGTGPGTGVAGSNDGGNNG</sequence>
<comment type="catalytic activity">
    <reaction evidence="8">
        <text>L-seryl-[protein] + ATP = O-phospho-L-seryl-[protein] + ADP + H(+)</text>
        <dbReference type="Rhea" id="RHEA:17989"/>
        <dbReference type="Rhea" id="RHEA-COMP:9863"/>
        <dbReference type="Rhea" id="RHEA-COMP:11604"/>
        <dbReference type="ChEBI" id="CHEBI:15378"/>
        <dbReference type="ChEBI" id="CHEBI:29999"/>
        <dbReference type="ChEBI" id="CHEBI:30616"/>
        <dbReference type="ChEBI" id="CHEBI:83421"/>
        <dbReference type="ChEBI" id="CHEBI:456216"/>
        <dbReference type="EC" id="2.7.11.1"/>
    </reaction>
</comment>
<dbReference type="InterPro" id="IPR008271">
    <property type="entry name" value="Ser/Thr_kinase_AS"/>
</dbReference>
<evidence type="ECO:0000313" key="12">
    <source>
        <dbReference type="EMBL" id="RAG84122.1"/>
    </source>
</evidence>
<evidence type="ECO:0000256" key="9">
    <source>
        <dbReference type="PROSITE-ProRule" id="PRU10141"/>
    </source>
</evidence>
<dbReference type="Gene3D" id="3.30.200.20">
    <property type="entry name" value="Phosphorylase Kinase, domain 1"/>
    <property type="match status" value="1"/>
</dbReference>
<feature type="compositionally biased region" description="Gly residues" evidence="10">
    <location>
        <begin position="473"/>
        <end position="493"/>
    </location>
</feature>
<dbReference type="EC" id="2.7.11.1" evidence="1"/>
<dbReference type="RefSeq" id="WP_111502319.1">
    <property type="nucleotide sequence ID" value="NZ_QKYN01000072.1"/>
</dbReference>
<dbReference type="PROSITE" id="PS00108">
    <property type="entry name" value="PROTEIN_KINASE_ST"/>
    <property type="match status" value="1"/>
</dbReference>
<comment type="catalytic activity">
    <reaction evidence="7">
        <text>L-threonyl-[protein] + ATP = O-phospho-L-threonyl-[protein] + ADP + H(+)</text>
        <dbReference type="Rhea" id="RHEA:46608"/>
        <dbReference type="Rhea" id="RHEA-COMP:11060"/>
        <dbReference type="Rhea" id="RHEA-COMP:11605"/>
        <dbReference type="ChEBI" id="CHEBI:15378"/>
        <dbReference type="ChEBI" id="CHEBI:30013"/>
        <dbReference type="ChEBI" id="CHEBI:30616"/>
        <dbReference type="ChEBI" id="CHEBI:61977"/>
        <dbReference type="ChEBI" id="CHEBI:456216"/>
        <dbReference type="EC" id="2.7.11.1"/>
    </reaction>
</comment>
<dbReference type="GO" id="GO:0004674">
    <property type="term" value="F:protein serine/threonine kinase activity"/>
    <property type="evidence" value="ECO:0007669"/>
    <property type="project" value="UniProtKB-KW"/>
</dbReference>
<dbReference type="PROSITE" id="PS50011">
    <property type="entry name" value="PROTEIN_KINASE_DOM"/>
    <property type="match status" value="1"/>
</dbReference>
<feature type="binding site" evidence="9">
    <location>
        <position position="39"/>
    </location>
    <ligand>
        <name>ATP</name>
        <dbReference type="ChEBI" id="CHEBI:30616"/>
    </ligand>
</feature>
<dbReference type="InterPro" id="IPR000719">
    <property type="entry name" value="Prot_kinase_dom"/>
</dbReference>
<organism evidence="12 13">
    <name type="scientific">Streptacidiphilus pinicola</name>
    <dbReference type="NCBI Taxonomy" id="2219663"/>
    <lineage>
        <taxon>Bacteria</taxon>
        <taxon>Bacillati</taxon>
        <taxon>Actinomycetota</taxon>
        <taxon>Actinomycetes</taxon>
        <taxon>Kitasatosporales</taxon>
        <taxon>Streptomycetaceae</taxon>
        <taxon>Streptacidiphilus</taxon>
    </lineage>
</organism>
<dbReference type="Pfam" id="PF00069">
    <property type="entry name" value="Pkinase"/>
    <property type="match status" value="1"/>
</dbReference>
<keyword evidence="13" id="KW-1185">Reference proteome</keyword>
<dbReference type="SUPFAM" id="SSF56112">
    <property type="entry name" value="Protein kinase-like (PK-like)"/>
    <property type="match status" value="1"/>
</dbReference>
<evidence type="ECO:0000256" key="3">
    <source>
        <dbReference type="ARBA" id="ARBA00022679"/>
    </source>
</evidence>
<dbReference type="OrthoDB" id="9762169at2"/>
<evidence type="ECO:0000313" key="13">
    <source>
        <dbReference type="Proteomes" id="UP000248889"/>
    </source>
</evidence>
<reference evidence="12 13" key="1">
    <citation type="submission" date="2018-06" db="EMBL/GenBank/DDBJ databases">
        <title>Streptacidiphilus pinicola sp. nov., isolated from pine grove soil.</title>
        <authorList>
            <person name="Roh S.G."/>
            <person name="Park S."/>
            <person name="Kim M.-K."/>
            <person name="Yun B.-R."/>
            <person name="Park J."/>
            <person name="Kim M.J."/>
            <person name="Kim Y.S."/>
            <person name="Kim S.B."/>
        </authorList>
    </citation>
    <scope>NUCLEOTIDE SEQUENCE [LARGE SCALE GENOMIC DNA]</scope>
    <source>
        <strain evidence="12 13">MMS16-CNU450</strain>
    </source>
</reference>
<dbReference type="FunFam" id="3.30.200.20:FF:000035">
    <property type="entry name" value="Serine/threonine protein kinase Stk1"/>
    <property type="match status" value="1"/>
</dbReference>